<dbReference type="NCBIfam" id="TIGR04520">
    <property type="entry name" value="ECF_ATPase_1"/>
    <property type="match status" value="1"/>
</dbReference>
<evidence type="ECO:0000256" key="6">
    <source>
        <dbReference type="ARBA" id="ARBA00022840"/>
    </source>
</evidence>
<dbReference type="PANTHER" id="PTHR43553">
    <property type="entry name" value="HEAVY METAL TRANSPORTER"/>
    <property type="match status" value="1"/>
</dbReference>
<dbReference type="STRING" id="1048340.SAMN05444487_107188"/>
<evidence type="ECO:0000313" key="10">
    <source>
        <dbReference type="EMBL" id="SDW91516.1"/>
    </source>
</evidence>
<comment type="similarity">
    <text evidence="2">Belongs to the ABC transporter superfamily.</text>
</comment>
<sequence>MIQLKGVGFRYPSIKETGAEERVLSNIDLTVDQGEYLAVMGPNGSGKSTMARLFNGLLLPTEGEITVDGLNPRKLEEVWEIRRRVGMVFQNPDNQIVATTVLDDIAFGLENRGVSRDEMVERIQDAIARVGLTGLEKAAPHHLSGGQKQRLAIAGILAMRPSVIIFDEATSMLDPVGRREVIAAMKTLHQEGTTVIHITHSADEALHAERLIVMVEGQIQREGTPLQIFSKPEKLIEDALEVPLFIDLRERLRRQGMSLSQHSANSEELVEELWGLLSKG</sequence>
<dbReference type="OrthoDB" id="9784332at2"/>
<dbReference type="PROSITE" id="PS00211">
    <property type="entry name" value="ABC_TRANSPORTER_1"/>
    <property type="match status" value="1"/>
</dbReference>
<dbReference type="PROSITE" id="PS50893">
    <property type="entry name" value="ABC_TRANSPORTER_2"/>
    <property type="match status" value="1"/>
</dbReference>
<keyword evidence="11" id="KW-1185">Reference proteome</keyword>
<evidence type="ECO:0000259" key="9">
    <source>
        <dbReference type="PROSITE" id="PS50893"/>
    </source>
</evidence>
<dbReference type="RefSeq" id="WP_091739402.1">
    <property type="nucleotide sequence ID" value="NZ_FNNQ01000007.1"/>
</dbReference>
<accession>A0A1H2XFI2</accession>
<name>A0A1H2XFI2_9BACL</name>
<dbReference type="AlphaFoldDB" id="A0A1H2XFI2"/>
<keyword evidence="6 10" id="KW-0067">ATP-binding</keyword>
<dbReference type="InterPro" id="IPR017871">
    <property type="entry name" value="ABC_transporter-like_CS"/>
</dbReference>
<dbReference type="SUPFAM" id="SSF52540">
    <property type="entry name" value="P-loop containing nucleoside triphosphate hydrolases"/>
    <property type="match status" value="1"/>
</dbReference>
<dbReference type="GO" id="GO:0015087">
    <property type="term" value="F:cobalt ion transmembrane transporter activity"/>
    <property type="evidence" value="ECO:0007669"/>
    <property type="project" value="UniProtKB-ARBA"/>
</dbReference>
<comment type="subcellular location">
    <subcellularLocation>
        <location evidence="1">Cell membrane</location>
        <topology evidence="1">Peripheral membrane protein</topology>
    </subcellularLocation>
</comment>
<protein>
    <submittedName>
        <fullName evidence="10">Energy-coupling factor transport system ATP-binding protein</fullName>
    </submittedName>
</protein>
<dbReference type="InterPro" id="IPR003593">
    <property type="entry name" value="AAA+_ATPase"/>
</dbReference>
<evidence type="ECO:0000256" key="2">
    <source>
        <dbReference type="ARBA" id="ARBA00005417"/>
    </source>
</evidence>
<dbReference type="Proteomes" id="UP000198534">
    <property type="component" value="Unassembled WGS sequence"/>
</dbReference>
<evidence type="ECO:0000256" key="7">
    <source>
        <dbReference type="ARBA" id="ARBA00022967"/>
    </source>
</evidence>
<evidence type="ECO:0000256" key="4">
    <source>
        <dbReference type="ARBA" id="ARBA00022475"/>
    </source>
</evidence>
<reference evidence="10 11" key="1">
    <citation type="submission" date="2016-10" db="EMBL/GenBank/DDBJ databases">
        <authorList>
            <person name="de Groot N.N."/>
        </authorList>
    </citation>
    <scope>NUCLEOTIDE SEQUENCE [LARGE SCALE GENOMIC DNA]</scope>
    <source>
        <strain evidence="10 11">DSM 45610</strain>
    </source>
</reference>
<evidence type="ECO:0000256" key="3">
    <source>
        <dbReference type="ARBA" id="ARBA00022448"/>
    </source>
</evidence>
<dbReference type="SMART" id="SM00382">
    <property type="entry name" value="AAA"/>
    <property type="match status" value="1"/>
</dbReference>
<keyword evidence="3" id="KW-0813">Transport</keyword>
<dbReference type="GO" id="GO:0043190">
    <property type="term" value="C:ATP-binding cassette (ABC) transporter complex"/>
    <property type="evidence" value="ECO:0007669"/>
    <property type="project" value="TreeGrafter"/>
</dbReference>
<dbReference type="EMBL" id="FNNQ01000007">
    <property type="protein sequence ID" value="SDW91516.1"/>
    <property type="molecule type" value="Genomic_DNA"/>
</dbReference>
<dbReference type="Pfam" id="PF00005">
    <property type="entry name" value="ABC_tran"/>
    <property type="match status" value="1"/>
</dbReference>
<dbReference type="PANTHER" id="PTHR43553:SF24">
    <property type="entry name" value="ENERGY-COUPLING FACTOR TRANSPORTER ATP-BINDING PROTEIN ECFA1"/>
    <property type="match status" value="1"/>
</dbReference>
<dbReference type="InterPro" id="IPR015856">
    <property type="entry name" value="ABC_transpr_CbiO/EcfA_su"/>
</dbReference>
<keyword evidence="7" id="KW-1278">Translocase</keyword>
<dbReference type="InterPro" id="IPR003439">
    <property type="entry name" value="ABC_transporter-like_ATP-bd"/>
</dbReference>
<keyword evidence="8" id="KW-0472">Membrane</keyword>
<dbReference type="GO" id="GO:0005524">
    <property type="term" value="F:ATP binding"/>
    <property type="evidence" value="ECO:0007669"/>
    <property type="project" value="UniProtKB-KW"/>
</dbReference>
<dbReference type="GO" id="GO:0016887">
    <property type="term" value="F:ATP hydrolysis activity"/>
    <property type="evidence" value="ECO:0007669"/>
    <property type="project" value="InterPro"/>
</dbReference>
<keyword evidence="5" id="KW-0547">Nucleotide-binding</keyword>
<evidence type="ECO:0000313" key="11">
    <source>
        <dbReference type="Proteomes" id="UP000198534"/>
    </source>
</evidence>
<organism evidence="10 11">
    <name type="scientific">Marininema mesophilum</name>
    <dbReference type="NCBI Taxonomy" id="1048340"/>
    <lineage>
        <taxon>Bacteria</taxon>
        <taxon>Bacillati</taxon>
        <taxon>Bacillota</taxon>
        <taxon>Bacilli</taxon>
        <taxon>Bacillales</taxon>
        <taxon>Thermoactinomycetaceae</taxon>
        <taxon>Marininema</taxon>
    </lineage>
</organism>
<dbReference type="CDD" id="cd03225">
    <property type="entry name" value="ABC_cobalt_CbiO_domain1"/>
    <property type="match status" value="1"/>
</dbReference>
<feature type="domain" description="ABC transporter" evidence="9">
    <location>
        <begin position="9"/>
        <end position="241"/>
    </location>
</feature>
<gene>
    <name evidence="10" type="ORF">SAMN05444487_107188</name>
</gene>
<dbReference type="GO" id="GO:0042626">
    <property type="term" value="F:ATPase-coupled transmembrane transporter activity"/>
    <property type="evidence" value="ECO:0007669"/>
    <property type="project" value="TreeGrafter"/>
</dbReference>
<dbReference type="InterPro" id="IPR030947">
    <property type="entry name" value="EcfA_1"/>
</dbReference>
<dbReference type="FunFam" id="3.40.50.300:FF:000224">
    <property type="entry name" value="Energy-coupling factor transporter ATP-binding protein EcfA"/>
    <property type="match status" value="1"/>
</dbReference>
<proteinExistence type="inferred from homology"/>
<keyword evidence="4" id="KW-1003">Cell membrane</keyword>
<evidence type="ECO:0000256" key="8">
    <source>
        <dbReference type="ARBA" id="ARBA00023136"/>
    </source>
</evidence>
<evidence type="ECO:0000256" key="5">
    <source>
        <dbReference type="ARBA" id="ARBA00022741"/>
    </source>
</evidence>
<dbReference type="Gene3D" id="3.40.50.300">
    <property type="entry name" value="P-loop containing nucleotide triphosphate hydrolases"/>
    <property type="match status" value="1"/>
</dbReference>
<evidence type="ECO:0000256" key="1">
    <source>
        <dbReference type="ARBA" id="ARBA00004202"/>
    </source>
</evidence>
<dbReference type="InterPro" id="IPR027417">
    <property type="entry name" value="P-loop_NTPase"/>
</dbReference>
<dbReference type="InterPro" id="IPR050095">
    <property type="entry name" value="ECF_ABC_transporter_ATP-bd"/>
</dbReference>